<evidence type="ECO:0000259" key="5">
    <source>
        <dbReference type="PROSITE" id="PS51192"/>
    </source>
</evidence>
<dbReference type="Proteomes" id="UP000271162">
    <property type="component" value="Unassembled WGS sequence"/>
</dbReference>
<keyword evidence="1 4" id="KW-0547">Nucleotide-binding</keyword>
<keyword evidence="4" id="KW-0347">Helicase</keyword>
<reference evidence="8" key="1">
    <citation type="submission" date="2017-02" db="UniProtKB">
        <authorList>
            <consortium name="WormBaseParasite"/>
        </authorList>
    </citation>
    <scope>IDENTIFICATION</scope>
</reference>
<dbReference type="Pfam" id="PF00270">
    <property type="entry name" value="DEAD"/>
    <property type="match status" value="1"/>
</dbReference>
<accession>A0A0N4YQW3</accession>
<dbReference type="GO" id="GO:0003724">
    <property type="term" value="F:RNA helicase activity"/>
    <property type="evidence" value="ECO:0007669"/>
    <property type="project" value="UniProtKB-EC"/>
</dbReference>
<gene>
    <name evidence="6" type="ORF">NBR_LOCUS19636</name>
</gene>
<organism evidence="8">
    <name type="scientific">Nippostrongylus brasiliensis</name>
    <name type="common">Rat hookworm</name>
    <dbReference type="NCBI Taxonomy" id="27835"/>
    <lineage>
        <taxon>Eukaryota</taxon>
        <taxon>Metazoa</taxon>
        <taxon>Ecdysozoa</taxon>
        <taxon>Nematoda</taxon>
        <taxon>Chromadorea</taxon>
        <taxon>Rhabditida</taxon>
        <taxon>Rhabditina</taxon>
        <taxon>Rhabditomorpha</taxon>
        <taxon>Strongyloidea</taxon>
        <taxon>Heligmosomidae</taxon>
        <taxon>Nippostrongylus</taxon>
    </lineage>
</organism>
<dbReference type="OMA" id="YHLFIAA"/>
<proteinExistence type="inferred from homology"/>
<dbReference type="InterPro" id="IPR011545">
    <property type="entry name" value="DEAD/DEAH_box_helicase_dom"/>
</dbReference>
<keyword evidence="2 4" id="KW-0378">Hydrolase</keyword>
<dbReference type="EC" id="3.6.4.13" evidence="4"/>
<dbReference type="WBParaSite" id="NBR_0001963501-mRNA-1">
    <property type="protein sequence ID" value="NBR_0001963501-mRNA-1"/>
    <property type="gene ID" value="NBR_0001963501"/>
</dbReference>
<dbReference type="SUPFAM" id="SSF52540">
    <property type="entry name" value="P-loop containing nucleoside triphosphate hydrolases"/>
    <property type="match status" value="2"/>
</dbReference>
<keyword evidence="7" id="KW-1185">Reference proteome</keyword>
<dbReference type="SMART" id="SM00487">
    <property type="entry name" value="DEXDc"/>
    <property type="match status" value="1"/>
</dbReference>
<dbReference type="PROSITE" id="PS51192">
    <property type="entry name" value="HELICASE_ATP_BIND_1"/>
    <property type="match status" value="1"/>
</dbReference>
<evidence type="ECO:0000256" key="4">
    <source>
        <dbReference type="RuleBase" id="RU365068"/>
    </source>
</evidence>
<dbReference type="GO" id="GO:0016787">
    <property type="term" value="F:hydrolase activity"/>
    <property type="evidence" value="ECO:0007669"/>
    <property type="project" value="UniProtKB-KW"/>
</dbReference>
<dbReference type="PANTHER" id="PTHR24031">
    <property type="entry name" value="RNA HELICASE"/>
    <property type="match status" value="1"/>
</dbReference>
<dbReference type="GO" id="GO:0003723">
    <property type="term" value="F:RNA binding"/>
    <property type="evidence" value="ECO:0007669"/>
    <property type="project" value="UniProtKB-UniRule"/>
</dbReference>
<comment type="function">
    <text evidence="4">RNA helicase.</text>
</comment>
<feature type="domain" description="Helicase ATP-binding" evidence="5">
    <location>
        <begin position="181"/>
        <end position="356"/>
    </location>
</feature>
<evidence type="ECO:0000256" key="3">
    <source>
        <dbReference type="ARBA" id="ARBA00022840"/>
    </source>
</evidence>
<reference evidence="6 7" key="2">
    <citation type="submission" date="2018-11" db="EMBL/GenBank/DDBJ databases">
        <authorList>
            <consortium name="Pathogen Informatics"/>
        </authorList>
    </citation>
    <scope>NUCLEOTIDE SEQUENCE [LARGE SCALE GENOMIC DNA]</scope>
</reference>
<protein>
    <recommendedName>
        <fullName evidence="4">ATP-dependent RNA helicase</fullName>
        <ecNumber evidence="4">3.6.4.13</ecNumber>
    </recommendedName>
</protein>
<evidence type="ECO:0000313" key="8">
    <source>
        <dbReference type="WBParaSite" id="NBR_0001963501-mRNA-1"/>
    </source>
</evidence>
<dbReference type="Gene3D" id="3.40.50.300">
    <property type="entry name" value="P-loop containing nucleotide triphosphate hydrolases"/>
    <property type="match status" value="2"/>
</dbReference>
<keyword evidence="3 4" id="KW-0067">ATP-binding</keyword>
<evidence type="ECO:0000313" key="6">
    <source>
        <dbReference type="EMBL" id="VDL83372.1"/>
    </source>
</evidence>
<name>A0A0N4YQW3_NIPBR</name>
<dbReference type="InterPro" id="IPR014001">
    <property type="entry name" value="Helicase_ATP-bd"/>
</dbReference>
<comment type="similarity">
    <text evidence="4">Belongs to the DEAD box helicase family.</text>
</comment>
<evidence type="ECO:0000256" key="1">
    <source>
        <dbReference type="ARBA" id="ARBA00022741"/>
    </source>
</evidence>
<dbReference type="AlphaFoldDB" id="A0A0N4YQW3"/>
<evidence type="ECO:0000313" key="7">
    <source>
        <dbReference type="Proteomes" id="UP000271162"/>
    </source>
</evidence>
<keyword evidence="4" id="KW-0694">RNA-binding</keyword>
<evidence type="ECO:0000256" key="2">
    <source>
        <dbReference type="ARBA" id="ARBA00022801"/>
    </source>
</evidence>
<dbReference type="STRING" id="27835.A0A0N4YQW3"/>
<comment type="domain">
    <text evidence="4">The Q motif is unique to and characteristic of the DEAD box family of RNA helicases and controls ATP binding and hydrolysis.</text>
</comment>
<dbReference type="GO" id="GO:0005524">
    <property type="term" value="F:ATP binding"/>
    <property type="evidence" value="ECO:0007669"/>
    <property type="project" value="UniProtKB-UniRule"/>
</dbReference>
<dbReference type="InterPro" id="IPR027417">
    <property type="entry name" value="P-loop_NTPase"/>
</dbReference>
<sequence length="504" mass="57071">MSVLRGTTCFYRAFSSARSSTVLTGDSFGSLHRSDVRVERLVRPNNEKVDFDAPPPSRKIKSLAVPLSLSKKQREQLEKQQSREAPPSPHQCFIECSRPEFNLLEPKSGVRSPLCSQYWVKNKYSDEWFIIKRRTKEPSSRFVVWDNAWDHYVPDRLHPSVREVLQELSVKVPTQIQSQCLQVFPSKYHLFIAAETGSGKTIAYGAPLITKILQQKRKGIKERAVVLAVTSSLKEQTFSVLSKLASRTDLTVSICGLGKDIPSDWDVLVGTPGLVEKYMRQKEIGSEVMHLILDEADMILDESFTEVLTEVFALIPIANSVTNSQDSGARVIFCSATCPEELECLADGVVERQFLRYIKSPNLHSLLPNVDLKFIRVREKDKISTLESLLSQDLKRGELNQTMVFCKDRDTAHFVYKELNSFGEIVTEWNPSCTDDDEKARIFVATDGAARFANVFMHHTTFLSDCSHHFLTCSLPLTERSLSLLTREVSELPPTILNETYMVL</sequence>
<dbReference type="EMBL" id="UYSL01024341">
    <property type="protein sequence ID" value="VDL83372.1"/>
    <property type="molecule type" value="Genomic_DNA"/>
</dbReference>
<comment type="catalytic activity">
    <reaction evidence="4">
        <text>ATP + H2O = ADP + phosphate + H(+)</text>
        <dbReference type="Rhea" id="RHEA:13065"/>
        <dbReference type="ChEBI" id="CHEBI:15377"/>
        <dbReference type="ChEBI" id="CHEBI:15378"/>
        <dbReference type="ChEBI" id="CHEBI:30616"/>
        <dbReference type="ChEBI" id="CHEBI:43474"/>
        <dbReference type="ChEBI" id="CHEBI:456216"/>
        <dbReference type="EC" id="3.6.4.13"/>
    </reaction>
</comment>